<feature type="region of interest" description="Disordered" evidence="1">
    <location>
        <begin position="1"/>
        <end position="27"/>
    </location>
</feature>
<evidence type="ECO:0000256" key="1">
    <source>
        <dbReference type="SAM" id="MobiDB-lite"/>
    </source>
</evidence>
<name>A0A7S4D2D2_9EUGL</name>
<sequence length="138" mass="15676">MLSKCRAPSHKSALANKSESSPKGPKHKSIYPPLVSLTRCTLTRWAPAETAYCTMNSFSFSNYAWIVKHTYQWRLHKQPINDMWSGALKLHPNFRVKHTSPSELSILVTLCLVLAEKRNSNKGDSFLPLLENQNAYDT</sequence>
<organism evidence="2">
    <name type="scientific">Eutreptiella gymnastica</name>
    <dbReference type="NCBI Taxonomy" id="73025"/>
    <lineage>
        <taxon>Eukaryota</taxon>
        <taxon>Discoba</taxon>
        <taxon>Euglenozoa</taxon>
        <taxon>Euglenida</taxon>
        <taxon>Spirocuta</taxon>
        <taxon>Euglenophyceae</taxon>
        <taxon>Eutreptiales</taxon>
        <taxon>Eutreptiaceae</taxon>
        <taxon>Eutreptiella</taxon>
    </lineage>
</organism>
<dbReference type="EMBL" id="HBJA01071387">
    <property type="protein sequence ID" value="CAE0813943.1"/>
    <property type="molecule type" value="Transcribed_RNA"/>
</dbReference>
<protein>
    <submittedName>
        <fullName evidence="2">Uncharacterized protein</fullName>
    </submittedName>
</protein>
<dbReference type="AlphaFoldDB" id="A0A7S4D2D2"/>
<evidence type="ECO:0000313" key="2">
    <source>
        <dbReference type="EMBL" id="CAE0813943.1"/>
    </source>
</evidence>
<accession>A0A7S4D2D2</accession>
<reference evidence="2" key="1">
    <citation type="submission" date="2021-01" db="EMBL/GenBank/DDBJ databases">
        <authorList>
            <person name="Corre E."/>
            <person name="Pelletier E."/>
            <person name="Niang G."/>
            <person name="Scheremetjew M."/>
            <person name="Finn R."/>
            <person name="Kale V."/>
            <person name="Holt S."/>
            <person name="Cochrane G."/>
            <person name="Meng A."/>
            <person name="Brown T."/>
            <person name="Cohen L."/>
        </authorList>
    </citation>
    <scope>NUCLEOTIDE SEQUENCE</scope>
    <source>
        <strain evidence="2">CCMP1594</strain>
    </source>
</reference>
<gene>
    <name evidence="2" type="ORF">EGYM00163_LOCUS25095</name>
</gene>
<proteinExistence type="predicted"/>